<proteinExistence type="predicted"/>
<dbReference type="Proteomes" id="UP000076532">
    <property type="component" value="Unassembled WGS sequence"/>
</dbReference>
<evidence type="ECO:0000313" key="1">
    <source>
        <dbReference type="EMBL" id="KZP16268.1"/>
    </source>
</evidence>
<gene>
    <name evidence="1" type="ORF">FIBSPDRAFT_895152</name>
</gene>
<reference evidence="1 2" key="1">
    <citation type="journal article" date="2016" name="Mol. Biol. Evol.">
        <title>Comparative Genomics of Early-Diverging Mushroom-Forming Fungi Provides Insights into the Origins of Lignocellulose Decay Capabilities.</title>
        <authorList>
            <person name="Nagy L.G."/>
            <person name="Riley R."/>
            <person name="Tritt A."/>
            <person name="Adam C."/>
            <person name="Daum C."/>
            <person name="Floudas D."/>
            <person name="Sun H."/>
            <person name="Yadav J.S."/>
            <person name="Pangilinan J."/>
            <person name="Larsson K.H."/>
            <person name="Matsuura K."/>
            <person name="Barry K."/>
            <person name="Labutti K."/>
            <person name="Kuo R."/>
            <person name="Ohm R.A."/>
            <person name="Bhattacharya S.S."/>
            <person name="Shirouzu T."/>
            <person name="Yoshinaga Y."/>
            <person name="Martin F.M."/>
            <person name="Grigoriev I.V."/>
            <person name="Hibbett D.S."/>
        </authorList>
    </citation>
    <scope>NUCLEOTIDE SEQUENCE [LARGE SCALE GENOMIC DNA]</scope>
    <source>
        <strain evidence="1 2">CBS 109695</strain>
    </source>
</reference>
<dbReference type="EMBL" id="KV417595">
    <property type="protein sequence ID" value="KZP16268.1"/>
    <property type="molecule type" value="Genomic_DNA"/>
</dbReference>
<sequence length="216" mass="24263">MANHPPPRFSLMQIKHCVVGCSLTFIVDALFSPRFTLWHRNQGHDLDGHGGIMHSLHRMCTEPAASPTLGIENMSQRYPTLEMRLYDYAHAPWTARPPGRSFGTQEEEDEVDSVEIEPDRRRLSLSLSDDTFDLLDLDSDSASCRPPIHQGASMSLPMTLDRDLIEGDRGGSGQRHLHPQIRALPGQRIEVVMHLSASEQRRSGTWYDEVGGDNPL</sequence>
<dbReference type="AlphaFoldDB" id="A0A166EZ34"/>
<protein>
    <submittedName>
        <fullName evidence="1">Uncharacterized protein</fullName>
    </submittedName>
</protein>
<organism evidence="1 2">
    <name type="scientific">Athelia psychrophila</name>
    <dbReference type="NCBI Taxonomy" id="1759441"/>
    <lineage>
        <taxon>Eukaryota</taxon>
        <taxon>Fungi</taxon>
        <taxon>Dikarya</taxon>
        <taxon>Basidiomycota</taxon>
        <taxon>Agaricomycotina</taxon>
        <taxon>Agaricomycetes</taxon>
        <taxon>Agaricomycetidae</taxon>
        <taxon>Atheliales</taxon>
        <taxon>Atheliaceae</taxon>
        <taxon>Athelia</taxon>
    </lineage>
</organism>
<evidence type="ECO:0000313" key="2">
    <source>
        <dbReference type="Proteomes" id="UP000076532"/>
    </source>
</evidence>
<accession>A0A166EZ34</accession>
<keyword evidence="2" id="KW-1185">Reference proteome</keyword>
<name>A0A166EZ34_9AGAM</name>